<dbReference type="HOGENOM" id="CLU_2586345_0_0_3"/>
<dbReference type="Proteomes" id="UP000008206">
    <property type="component" value="Chromosome"/>
</dbReference>
<reference evidence="2" key="1">
    <citation type="journal article" date="2011" name="MBio">
        <title>Novel metabolic attributes of the genus Cyanothece, comprising a group of unicellular nitrogen-fixing Cyanobacteria.</title>
        <authorList>
            <person name="Bandyopadhyay A."/>
            <person name="Elvitigala T."/>
            <person name="Welsh E."/>
            <person name="Stockel J."/>
            <person name="Liberton M."/>
            <person name="Min H."/>
            <person name="Sherman L.A."/>
            <person name="Pakrasi H.B."/>
        </authorList>
    </citation>
    <scope>NUCLEOTIDE SEQUENCE [LARGE SCALE GENOMIC DNA]</scope>
    <source>
        <strain evidence="2">PCC 7822</strain>
    </source>
</reference>
<evidence type="ECO:0000313" key="2">
    <source>
        <dbReference type="Proteomes" id="UP000008206"/>
    </source>
</evidence>
<organism evidence="1 2">
    <name type="scientific">Gloeothece verrucosa (strain PCC 7822)</name>
    <name type="common">Cyanothece sp. (strain PCC 7822)</name>
    <dbReference type="NCBI Taxonomy" id="497965"/>
    <lineage>
        <taxon>Bacteria</taxon>
        <taxon>Bacillati</taxon>
        <taxon>Cyanobacteriota</taxon>
        <taxon>Cyanophyceae</taxon>
        <taxon>Oscillatoriophycideae</taxon>
        <taxon>Chroococcales</taxon>
        <taxon>Aphanothecaceae</taxon>
        <taxon>Gloeothece</taxon>
        <taxon>Gloeothece verrucosa</taxon>
    </lineage>
</organism>
<dbReference type="AlphaFoldDB" id="E0U6Q2"/>
<dbReference type="RefSeq" id="WP_013322916.1">
    <property type="nucleotide sequence ID" value="NC_014501.1"/>
</dbReference>
<sequence>MRYAHQVQSLTLTDKLRLLDELKALVSQPVEVEGDEEIISPQEIAQSDAAWQDYLTGRDLGVSSKELKRNLF</sequence>
<evidence type="ECO:0000313" key="1">
    <source>
        <dbReference type="EMBL" id="ADN14811.1"/>
    </source>
</evidence>
<dbReference type="KEGG" id="cyj:Cyan7822_2852"/>
<dbReference type="EMBL" id="CP002198">
    <property type="protein sequence ID" value="ADN14811.1"/>
    <property type="molecule type" value="Genomic_DNA"/>
</dbReference>
<keyword evidence="2" id="KW-1185">Reference proteome</keyword>
<gene>
    <name evidence="1" type="ordered locus">Cyan7822_2852</name>
</gene>
<protein>
    <submittedName>
        <fullName evidence="1">Uncharacterized protein</fullName>
    </submittedName>
</protein>
<name>E0U6Q2_GLOV7</name>
<accession>E0U6Q2</accession>
<dbReference type="eggNOG" id="ENOG5032ZUI">
    <property type="taxonomic scope" value="Bacteria"/>
</dbReference>
<proteinExistence type="predicted"/>